<sequence>MGLVRKHRAIYLHATYIFVVSSVSGQQNNGGTEKHRCTTGRSRAIPQVRSPVNSVSLMLAAGQALSVCPEALSKANLSVVQFLQIRPARLQFLKSSSRSSSAGQMAQSGRSSAGVLSAQIPSVKDCQALVSACQFVNSL</sequence>
<evidence type="ECO:0000256" key="1">
    <source>
        <dbReference type="SAM" id="SignalP"/>
    </source>
</evidence>
<dbReference type="RefSeq" id="XP_040728466.1">
    <property type="nucleotide sequence ID" value="XM_040868492.1"/>
</dbReference>
<comment type="caution">
    <text evidence="2">The sequence shown here is derived from an EMBL/GenBank/DDBJ whole genome shotgun (WGS) entry which is preliminary data.</text>
</comment>
<organism evidence="2 3">
    <name type="scientific">Protomyces lactucae-debilis</name>
    <dbReference type="NCBI Taxonomy" id="2754530"/>
    <lineage>
        <taxon>Eukaryota</taxon>
        <taxon>Fungi</taxon>
        <taxon>Dikarya</taxon>
        <taxon>Ascomycota</taxon>
        <taxon>Taphrinomycotina</taxon>
        <taxon>Taphrinomycetes</taxon>
        <taxon>Taphrinales</taxon>
        <taxon>Protomycetaceae</taxon>
        <taxon>Protomyces</taxon>
    </lineage>
</organism>
<dbReference type="Proteomes" id="UP000193685">
    <property type="component" value="Unassembled WGS sequence"/>
</dbReference>
<feature type="signal peptide" evidence="1">
    <location>
        <begin position="1"/>
        <end position="25"/>
    </location>
</feature>
<gene>
    <name evidence="2" type="ORF">BCR37DRAFT_375950</name>
</gene>
<feature type="chain" id="PRO_5011965789" evidence="1">
    <location>
        <begin position="26"/>
        <end position="139"/>
    </location>
</feature>
<proteinExistence type="predicted"/>
<evidence type="ECO:0000313" key="2">
    <source>
        <dbReference type="EMBL" id="ORY87971.1"/>
    </source>
</evidence>
<name>A0A1Y2FVE5_PROLT</name>
<evidence type="ECO:0000313" key="3">
    <source>
        <dbReference type="Proteomes" id="UP000193685"/>
    </source>
</evidence>
<keyword evidence="3" id="KW-1185">Reference proteome</keyword>
<reference evidence="2 3" key="1">
    <citation type="submission" date="2016-07" db="EMBL/GenBank/DDBJ databases">
        <title>Pervasive Adenine N6-methylation of Active Genes in Fungi.</title>
        <authorList>
            <consortium name="DOE Joint Genome Institute"/>
            <person name="Mondo S.J."/>
            <person name="Dannebaum R.O."/>
            <person name="Kuo R.C."/>
            <person name="Labutti K."/>
            <person name="Haridas S."/>
            <person name="Kuo A."/>
            <person name="Salamov A."/>
            <person name="Ahrendt S.R."/>
            <person name="Lipzen A."/>
            <person name="Sullivan W."/>
            <person name="Andreopoulos W.B."/>
            <person name="Clum A."/>
            <person name="Lindquist E."/>
            <person name="Daum C."/>
            <person name="Ramamoorthy G.K."/>
            <person name="Gryganskyi A."/>
            <person name="Culley D."/>
            <person name="Magnuson J.K."/>
            <person name="James T.Y."/>
            <person name="O'Malley M.A."/>
            <person name="Stajich J.E."/>
            <person name="Spatafora J.W."/>
            <person name="Visel A."/>
            <person name="Grigoriev I.V."/>
        </authorList>
    </citation>
    <scope>NUCLEOTIDE SEQUENCE [LARGE SCALE GENOMIC DNA]</scope>
    <source>
        <strain evidence="2 3">12-1054</strain>
    </source>
</reference>
<dbReference type="EMBL" id="MCFI01000001">
    <property type="protein sequence ID" value="ORY87971.1"/>
    <property type="molecule type" value="Genomic_DNA"/>
</dbReference>
<accession>A0A1Y2FVE5</accession>
<dbReference type="AlphaFoldDB" id="A0A1Y2FVE5"/>
<protein>
    <submittedName>
        <fullName evidence="2">Uncharacterized protein</fullName>
    </submittedName>
</protein>
<dbReference type="GeneID" id="63785091"/>
<keyword evidence="1" id="KW-0732">Signal</keyword>